<keyword evidence="2" id="KW-1185">Reference proteome</keyword>
<evidence type="ECO:0000313" key="2">
    <source>
        <dbReference type="Proteomes" id="UP000198374"/>
    </source>
</evidence>
<name>A0A1Z5ICS2_9LACO</name>
<dbReference type="Proteomes" id="UP000198374">
    <property type="component" value="Unassembled WGS sequence"/>
</dbReference>
<gene>
    <name evidence="1" type="ORF">IWT30_01417</name>
</gene>
<proteinExistence type="predicted"/>
<dbReference type="EMBL" id="BCMF01000006">
    <property type="protein sequence ID" value="GAW99447.1"/>
    <property type="molecule type" value="Genomic_DNA"/>
</dbReference>
<reference evidence="1 2" key="1">
    <citation type="submission" date="2015-11" db="EMBL/GenBank/DDBJ databases">
        <title>Draft genome sequences of new species of the genus Lactobacillus isolated from orchardgrass silage.</title>
        <authorList>
            <person name="Tohno M."/>
            <person name="Tanizawa Y."/>
            <person name="Arita M."/>
        </authorList>
    </citation>
    <scope>NUCLEOTIDE SEQUENCE [LARGE SCALE GENOMIC DNA]</scope>
    <source>
        <strain evidence="1 2">IWT30</strain>
    </source>
</reference>
<evidence type="ECO:0008006" key="3">
    <source>
        <dbReference type="Google" id="ProtNLM"/>
    </source>
</evidence>
<evidence type="ECO:0000313" key="1">
    <source>
        <dbReference type="EMBL" id="GAW99447.1"/>
    </source>
</evidence>
<organism evidence="1 2">
    <name type="scientific">Secundilactobacillus mixtipabuli</name>
    <dbReference type="NCBI Taxonomy" id="1435342"/>
    <lineage>
        <taxon>Bacteria</taxon>
        <taxon>Bacillati</taxon>
        <taxon>Bacillota</taxon>
        <taxon>Bacilli</taxon>
        <taxon>Lactobacillales</taxon>
        <taxon>Lactobacillaceae</taxon>
        <taxon>Secundilactobacillus</taxon>
    </lineage>
</organism>
<dbReference type="AlphaFoldDB" id="A0A1Z5ICS2"/>
<accession>A0A1Z5ICS2</accession>
<sequence precursor="true">MNRTIKLIIAGLSLVFMAMGLIFSQSQPTAASSRKTSALQNASQTSVSTRRVTLSDTHQLHVIITAYDNNQNVSHQRYSYRLFRNGKRIAVRTFSDGHATNVISARPGNYSLRVYDQQKQVSFSGGISTSNQPHFV</sequence>
<comment type="caution">
    <text evidence="1">The sequence shown here is derived from an EMBL/GenBank/DDBJ whole genome shotgun (WGS) entry which is preliminary data.</text>
</comment>
<protein>
    <recommendedName>
        <fullName evidence="3">Extracellular protein</fullName>
    </recommendedName>
</protein>